<dbReference type="GO" id="GO:0005737">
    <property type="term" value="C:cytoplasm"/>
    <property type="evidence" value="ECO:0007669"/>
    <property type="project" value="TreeGrafter"/>
</dbReference>
<reference evidence="8 9" key="1">
    <citation type="submission" date="2019-01" db="EMBL/GenBank/DDBJ databases">
        <title>Sequencing of cultivated peanut Arachis hypogaea provides insights into genome evolution and oil improvement.</title>
        <authorList>
            <person name="Chen X."/>
        </authorList>
    </citation>
    <scope>NUCLEOTIDE SEQUENCE [LARGE SCALE GENOMIC DNA]</scope>
    <source>
        <strain evidence="9">cv. Fuhuasheng</strain>
        <tissue evidence="8">Leaves</tissue>
    </source>
</reference>
<dbReference type="PROSITE" id="PS51456">
    <property type="entry name" value="MYOSIN_MOTOR"/>
    <property type="match status" value="1"/>
</dbReference>
<evidence type="ECO:0000256" key="6">
    <source>
        <dbReference type="PROSITE-ProRule" id="PRU00782"/>
    </source>
</evidence>
<dbReference type="GO" id="GO:0016459">
    <property type="term" value="C:myosin complex"/>
    <property type="evidence" value="ECO:0007669"/>
    <property type="project" value="UniProtKB-KW"/>
</dbReference>
<name>A0A444YCF3_ARAHY</name>
<dbReference type="GO" id="GO:0051015">
    <property type="term" value="F:actin filament binding"/>
    <property type="evidence" value="ECO:0007669"/>
    <property type="project" value="TreeGrafter"/>
</dbReference>
<accession>A0A444YCF3</accession>
<proteinExistence type="inferred from homology"/>
<evidence type="ECO:0000256" key="1">
    <source>
        <dbReference type="ARBA" id="ARBA00022741"/>
    </source>
</evidence>
<dbReference type="GO" id="GO:0007015">
    <property type="term" value="P:actin filament organization"/>
    <property type="evidence" value="ECO:0007669"/>
    <property type="project" value="TreeGrafter"/>
</dbReference>
<dbReference type="Gene3D" id="3.40.850.10">
    <property type="entry name" value="Kinesin motor domain"/>
    <property type="match status" value="1"/>
</dbReference>
<evidence type="ECO:0000259" key="7">
    <source>
        <dbReference type="PROSITE" id="PS51456"/>
    </source>
</evidence>
<sequence length="104" mass="11834">MVSYAKNKQIKINNEDSNFKQVANQACSSPVLEAFGNAKTVRNNNSSCFGKFVEIQFDQKGRISGAAIRTYLLKRSRVCQVSDPERNYHYFYMLCAAPKEIQKS</sequence>
<dbReference type="Pfam" id="PF00063">
    <property type="entry name" value="Myosin_head"/>
    <property type="match status" value="1"/>
</dbReference>
<dbReference type="SUPFAM" id="SSF52540">
    <property type="entry name" value="P-loop containing nucleoside triphosphate hydrolases"/>
    <property type="match status" value="1"/>
</dbReference>
<evidence type="ECO:0000313" key="8">
    <source>
        <dbReference type="EMBL" id="RYQ99605.1"/>
    </source>
</evidence>
<dbReference type="PANTHER" id="PTHR13140">
    <property type="entry name" value="MYOSIN"/>
    <property type="match status" value="1"/>
</dbReference>
<keyword evidence="1" id="KW-0547">Nucleotide-binding</keyword>
<dbReference type="InterPro" id="IPR036961">
    <property type="entry name" value="Kinesin_motor_dom_sf"/>
</dbReference>
<comment type="similarity">
    <text evidence="6">Belongs to the TRAFAC class myosin-kinesin ATPase superfamily. Myosin family.</text>
</comment>
<gene>
    <name evidence="8" type="ORF">Ahy_B07g087546</name>
</gene>
<feature type="domain" description="Myosin motor" evidence="7">
    <location>
        <begin position="1"/>
        <end position="104"/>
    </location>
</feature>
<dbReference type="STRING" id="3818.A0A444YCF3"/>
<evidence type="ECO:0000256" key="3">
    <source>
        <dbReference type="ARBA" id="ARBA00023123"/>
    </source>
</evidence>
<evidence type="ECO:0000313" key="9">
    <source>
        <dbReference type="Proteomes" id="UP000289738"/>
    </source>
</evidence>
<dbReference type="GO" id="GO:0016020">
    <property type="term" value="C:membrane"/>
    <property type="evidence" value="ECO:0007669"/>
    <property type="project" value="TreeGrafter"/>
</dbReference>
<comment type="caution">
    <text evidence="6">Lacks conserved residue(s) required for the propagation of feature annotation.</text>
</comment>
<evidence type="ECO:0000256" key="2">
    <source>
        <dbReference type="ARBA" id="ARBA00022840"/>
    </source>
</evidence>
<keyword evidence="2" id="KW-0067">ATP-binding</keyword>
<dbReference type="InterPro" id="IPR001609">
    <property type="entry name" value="Myosin_head_motor_dom-like"/>
</dbReference>
<dbReference type="InterPro" id="IPR027417">
    <property type="entry name" value="P-loop_NTPase"/>
</dbReference>
<evidence type="ECO:0000256" key="4">
    <source>
        <dbReference type="ARBA" id="ARBA00023175"/>
    </source>
</evidence>
<organism evidence="8 9">
    <name type="scientific">Arachis hypogaea</name>
    <name type="common">Peanut</name>
    <dbReference type="NCBI Taxonomy" id="3818"/>
    <lineage>
        <taxon>Eukaryota</taxon>
        <taxon>Viridiplantae</taxon>
        <taxon>Streptophyta</taxon>
        <taxon>Embryophyta</taxon>
        <taxon>Tracheophyta</taxon>
        <taxon>Spermatophyta</taxon>
        <taxon>Magnoliopsida</taxon>
        <taxon>eudicotyledons</taxon>
        <taxon>Gunneridae</taxon>
        <taxon>Pentapetalae</taxon>
        <taxon>rosids</taxon>
        <taxon>fabids</taxon>
        <taxon>Fabales</taxon>
        <taxon>Fabaceae</taxon>
        <taxon>Papilionoideae</taxon>
        <taxon>50 kb inversion clade</taxon>
        <taxon>dalbergioids sensu lato</taxon>
        <taxon>Dalbergieae</taxon>
        <taxon>Pterocarpus clade</taxon>
        <taxon>Arachis</taxon>
    </lineage>
</organism>
<keyword evidence="9" id="KW-1185">Reference proteome</keyword>
<evidence type="ECO:0000256" key="5">
    <source>
        <dbReference type="ARBA" id="ARBA00023203"/>
    </source>
</evidence>
<dbReference type="Proteomes" id="UP000289738">
    <property type="component" value="Chromosome B07"/>
</dbReference>
<comment type="caution">
    <text evidence="8">The sequence shown here is derived from an EMBL/GenBank/DDBJ whole genome shotgun (WGS) entry which is preliminary data.</text>
</comment>
<dbReference type="GO" id="GO:0000146">
    <property type="term" value="F:microfilament motor activity"/>
    <property type="evidence" value="ECO:0007669"/>
    <property type="project" value="TreeGrafter"/>
</dbReference>
<dbReference type="EMBL" id="SDMP01000017">
    <property type="protein sequence ID" value="RYQ99605.1"/>
    <property type="molecule type" value="Genomic_DNA"/>
</dbReference>
<protein>
    <recommendedName>
        <fullName evidence="7">Myosin motor domain-containing protein</fullName>
    </recommendedName>
</protein>
<keyword evidence="5 6" id="KW-0009">Actin-binding</keyword>
<keyword evidence="3 6" id="KW-0518">Myosin</keyword>
<dbReference type="GO" id="GO:0005524">
    <property type="term" value="F:ATP binding"/>
    <property type="evidence" value="ECO:0007669"/>
    <property type="project" value="UniProtKB-KW"/>
</dbReference>
<dbReference type="PANTHER" id="PTHR13140:SF836">
    <property type="entry name" value="MYOSIN-6"/>
    <property type="match status" value="1"/>
</dbReference>
<keyword evidence="4" id="KW-0505">Motor protein</keyword>
<dbReference type="AlphaFoldDB" id="A0A444YCF3"/>